<protein>
    <submittedName>
        <fullName evidence="1">Uncharacterized protein</fullName>
    </submittedName>
</protein>
<gene>
    <name evidence="1" type="ORF">H5410_002648</name>
</gene>
<sequence>MEHIPELITEEENAELGDCEKQSSQRINKNKSSYYLHQNVAVVVATQVEQITGMDAPITHARKSKEHYSELLNKIKGRLQSWKGIMLSYGGKEVLLVSVLQSIPIYVLSPITLPMCVIKENHRIFAKLYWSNKKDGRNKHWSKWIDVCLPKIEGGLGFRSMFDVSKAMYAKLWWISKHGMQCGLTLCGLSIVRNKFLHLFNGKEVPSMEEHAGK</sequence>
<comment type="caution">
    <text evidence="1">The sequence shown here is derived from an EMBL/GenBank/DDBJ whole genome shotgun (WGS) entry which is preliminary data.</text>
</comment>
<evidence type="ECO:0000313" key="2">
    <source>
        <dbReference type="Proteomes" id="UP000824120"/>
    </source>
</evidence>
<evidence type="ECO:0000313" key="1">
    <source>
        <dbReference type="EMBL" id="KAG5630931.1"/>
    </source>
</evidence>
<reference evidence="1 2" key="1">
    <citation type="submission" date="2020-09" db="EMBL/GenBank/DDBJ databases">
        <title>De no assembly of potato wild relative species, Solanum commersonii.</title>
        <authorList>
            <person name="Cho K."/>
        </authorList>
    </citation>
    <scope>NUCLEOTIDE SEQUENCE [LARGE SCALE GENOMIC DNA]</scope>
    <source>
        <strain evidence="1">LZ3.2</strain>
        <tissue evidence="1">Leaf</tissue>
    </source>
</reference>
<dbReference type="Proteomes" id="UP000824120">
    <property type="component" value="Chromosome 1"/>
</dbReference>
<dbReference type="EMBL" id="JACXVP010000001">
    <property type="protein sequence ID" value="KAG5630931.1"/>
    <property type="molecule type" value="Genomic_DNA"/>
</dbReference>
<accession>A0A9J6B2V4</accession>
<dbReference type="OrthoDB" id="1938625at2759"/>
<dbReference type="PANTHER" id="PTHR33116:SF67">
    <property type="entry name" value="REVERSE TRANSCRIPTASE"/>
    <property type="match status" value="1"/>
</dbReference>
<proteinExistence type="predicted"/>
<dbReference type="PANTHER" id="PTHR33116">
    <property type="entry name" value="REVERSE TRANSCRIPTASE ZINC-BINDING DOMAIN-CONTAINING PROTEIN-RELATED-RELATED"/>
    <property type="match status" value="1"/>
</dbReference>
<keyword evidence="2" id="KW-1185">Reference proteome</keyword>
<dbReference type="AlphaFoldDB" id="A0A9J6B2V4"/>
<name>A0A9J6B2V4_SOLCO</name>
<organism evidence="1 2">
    <name type="scientific">Solanum commersonii</name>
    <name type="common">Commerson's wild potato</name>
    <name type="synonym">Commerson's nightshade</name>
    <dbReference type="NCBI Taxonomy" id="4109"/>
    <lineage>
        <taxon>Eukaryota</taxon>
        <taxon>Viridiplantae</taxon>
        <taxon>Streptophyta</taxon>
        <taxon>Embryophyta</taxon>
        <taxon>Tracheophyta</taxon>
        <taxon>Spermatophyta</taxon>
        <taxon>Magnoliopsida</taxon>
        <taxon>eudicotyledons</taxon>
        <taxon>Gunneridae</taxon>
        <taxon>Pentapetalae</taxon>
        <taxon>asterids</taxon>
        <taxon>lamiids</taxon>
        <taxon>Solanales</taxon>
        <taxon>Solanaceae</taxon>
        <taxon>Solanoideae</taxon>
        <taxon>Solaneae</taxon>
        <taxon>Solanum</taxon>
    </lineage>
</organism>